<dbReference type="GO" id="GO:0016787">
    <property type="term" value="F:hydrolase activity"/>
    <property type="evidence" value="ECO:0007669"/>
    <property type="project" value="UniProtKB-KW"/>
</dbReference>
<evidence type="ECO:0000313" key="4">
    <source>
        <dbReference type="EMBL" id="PFG19944.1"/>
    </source>
</evidence>
<keyword evidence="2" id="KW-0378">Hydrolase</keyword>
<gene>
    <name evidence="4" type="ORF">ATL40_1523</name>
</gene>
<keyword evidence="5" id="KW-1185">Reference proteome</keyword>
<evidence type="ECO:0000259" key="3">
    <source>
        <dbReference type="Pfam" id="PF02230"/>
    </source>
</evidence>
<evidence type="ECO:0000313" key="5">
    <source>
        <dbReference type="Proteomes" id="UP000224915"/>
    </source>
</evidence>
<dbReference type="PANTHER" id="PTHR10655">
    <property type="entry name" value="LYSOPHOSPHOLIPASE-RELATED"/>
    <property type="match status" value="1"/>
</dbReference>
<dbReference type="Gene3D" id="3.40.50.1820">
    <property type="entry name" value="alpha/beta hydrolase"/>
    <property type="match status" value="1"/>
</dbReference>
<dbReference type="InterPro" id="IPR029058">
    <property type="entry name" value="AB_hydrolase_fold"/>
</dbReference>
<dbReference type="PANTHER" id="PTHR10655:SF17">
    <property type="entry name" value="LYSOPHOSPHOLIPASE-LIKE PROTEIN 1"/>
    <property type="match status" value="1"/>
</dbReference>
<name>A0A2A9CZU9_9MICO</name>
<dbReference type="AlphaFoldDB" id="A0A2A9CZU9"/>
<protein>
    <submittedName>
        <fullName evidence="4">Phospholipase/carboxylesterase</fullName>
    </submittedName>
</protein>
<sequence length="211" mass="22000">MRIDHDATIMLPASGAGTDPDAETPLLLVLHGFGANERDLLPLAEYLGHTGPTAFLRAPLALGPDQRAWFPILDIARPDPAAVQAAADAVLAWLAEHHPGRTVIGLGFSQGSTVVLQALRTQPSAFAGVVVLSGFVSPATHDGDSALAGCATPAFFGHGDADPIIPTEVTALTAAWLREHTTLTERDYPGLPHAVDGRELADVRAFLAALA</sequence>
<evidence type="ECO:0000256" key="2">
    <source>
        <dbReference type="ARBA" id="ARBA00022801"/>
    </source>
</evidence>
<proteinExistence type="inferred from homology"/>
<organism evidence="4 5">
    <name type="scientific">Serinibacter salmoneus</name>
    <dbReference type="NCBI Taxonomy" id="556530"/>
    <lineage>
        <taxon>Bacteria</taxon>
        <taxon>Bacillati</taxon>
        <taxon>Actinomycetota</taxon>
        <taxon>Actinomycetes</taxon>
        <taxon>Micrococcales</taxon>
        <taxon>Beutenbergiaceae</taxon>
        <taxon>Serinibacter</taxon>
    </lineage>
</organism>
<evidence type="ECO:0000256" key="1">
    <source>
        <dbReference type="ARBA" id="ARBA00006499"/>
    </source>
</evidence>
<comment type="caution">
    <text evidence="4">The sequence shown here is derived from an EMBL/GenBank/DDBJ whole genome shotgun (WGS) entry which is preliminary data.</text>
</comment>
<dbReference type="InterPro" id="IPR050565">
    <property type="entry name" value="LYPA1-2/EST-like"/>
</dbReference>
<reference evidence="4 5" key="1">
    <citation type="submission" date="2017-10" db="EMBL/GenBank/DDBJ databases">
        <title>Sequencing the genomes of 1000 actinobacteria strains.</title>
        <authorList>
            <person name="Klenk H.-P."/>
        </authorList>
    </citation>
    <scope>NUCLEOTIDE SEQUENCE [LARGE SCALE GENOMIC DNA]</scope>
    <source>
        <strain evidence="4 5">DSM 21801</strain>
    </source>
</reference>
<dbReference type="SUPFAM" id="SSF53474">
    <property type="entry name" value="alpha/beta-Hydrolases"/>
    <property type="match status" value="1"/>
</dbReference>
<accession>A0A2A9CZU9</accession>
<comment type="similarity">
    <text evidence="1">Belongs to the AB hydrolase superfamily. AB hydrolase 2 family.</text>
</comment>
<dbReference type="Pfam" id="PF02230">
    <property type="entry name" value="Abhydrolase_2"/>
    <property type="match status" value="1"/>
</dbReference>
<dbReference type="Proteomes" id="UP000224915">
    <property type="component" value="Unassembled WGS sequence"/>
</dbReference>
<feature type="domain" description="Phospholipase/carboxylesterase/thioesterase" evidence="3">
    <location>
        <begin position="21"/>
        <end position="209"/>
    </location>
</feature>
<dbReference type="EMBL" id="PDJD01000001">
    <property type="protein sequence ID" value="PFG19944.1"/>
    <property type="molecule type" value="Genomic_DNA"/>
</dbReference>
<dbReference type="RefSeq" id="WP_169925908.1">
    <property type="nucleotide sequence ID" value="NZ_PDJD01000001.1"/>
</dbReference>
<dbReference type="InterPro" id="IPR003140">
    <property type="entry name" value="PLipase/COase/thioEstase"/>
</dbReference>